<evidence type="ECO:0000256" key="3">
    <source>
        <dbReference type="ARBA" id="ARBA00022960"/>
    </source>
</evidence>
<sequence>MTTTTTTRRRRLSAAAIGLALLLVPGCAALSDVAGPQPVAAESSTATEDASSSPESPPAGPAPADDAGTGDAPAVEEPPAERPSAAASPSSGTGTDDDAAEAAPDDERRDDGTGQAAQDDETSDGGAEEQAGDDEKDKKDKAPKDKAEKKDEEPDWPAYGASGQQVTALQQRLVDLGYFLPEVDGQFGPATQQAVWALQKAAGLGRDGVVGPRTQEALDSGARPSPQSSSGKVVEIDLARQLLMTVEDGRVTRVLNASSGNGETYEAKGRTYTASTPRGSFAVYMERDYLHESTLELGSMYRPKYFHGSFAVHGSGSIPPWPASHGCVRVSNSAMNWLWDTWGMSQGTPVVVY</sequence>
<organism evidence="10 11">
    <name type="scientific">Isoptericola halotolerans</name>
    <dbReference type="NCBI Taxonomy" id="300560"/>
    <lineage>
        <taxon>Bacteria</taxon>
        <taxon>Bacillati</taxon>
        <taxon>Actinomycetota</taxon>
        <taxon>Actinomycetes</taxon>
        <taxon>Micrococcales</taxon>
        <taxon>Promicromonosporaceae</taxon>
        <taxon>Isoptericola</taxon>
    </lineage>
</organism>
<feature type="signal peptide" evidence="8">
    <location>
        <begin position="1"/>
        <end position="28"/>
    </location>
</feature>
<keyword evidence="4 6" id="KW-0573">Peptidoglycan synthesis</keyword>
<dbReference type="Gene3D" id="1.10.101.10">
    <property type="entry name" value="PGBD-like superfamily/PGBD"/>
    <property type="match status" value="1"/>
</dbReference>
<dbReference type="RefSeq" id="WP_106267355.1">
    <property type="nucleotide sequence ID" value="NZ_PVTX01000005.1"/>
</dbReference>
<keyword evidence="5 6" id="KW-0961">Cell wall biogenesis/degradation</keyword>
<evidence type="ECO:0000256" key="7">
    <source>
        <dbReference type="SAM" id="MobiDB-lite"/>
    </source>
</evidence>
<accession>A0ABX5EEH5</accession>
<dbReference type="InterPro" id="IPR005490">
    <property type="entry name" value="LD_TPept_cat_dom"/>
</dbReference>
<comment type="caution">
    <text evidence="10">The sequence shown here is derived from an EMBL/GenBank/DDBJ whole genome shotgun (WGS) entry which is preliminary data.</text>
</comment>
<dbReference type="InterPro" id="IPR006311">
    <property type="entry name" value="TAT_signal"/>
</dbReference>
<keyword evidence="8" id="KW-0732">Signal</keyword>
<dbReference type="PROSITE" id="PS51318">
    <property type="entry name" value="TAT"/>
    <property type="match status" value="1"/>
</dbReference>
<evidence type="ECO:0000259" key="9">
    <source>
        <dbReference type="PROSITE" id="PS52029"/>
    </source>
</evidence>
<proteinExistence type="predicted"/>
<protein>
    <submittedName>
        <fullName evidence="10">Peptidoglycan binding protein</fullName>
    </submittedName>
</protein>
<feature type="region of interest" description="Disordered" evidence="7">
    <location>
        <begin position="36"/>
        <end position="163"/>
    </location>
</feature>
<evidence type="ECO:0000256" key="8">
    <source>
        <dbReference type="SAM" id="SignalP"/>
    </source>
</evidence>
<comment type="pathway">
    <text evidence="1 6">Cell wall biogenesis; peptidoglycan biosynthesis.</text>
</comment>
<feature type="compositionally biased region" description="Acidic residues" evidence="7">
    <location>
        <begin position="95"/>
        <end position="104"/>
    </location>
</feature>
<dbReference type="Pfam" id="PF01471">
    <property type="entry name" value="PG_binding_1"/>
    <property type="match status" value="1"/>
</dbReference>
<evidence type="ECO:0000256" key="6">
    <source>
        <dbReference type="PROSITE-ProRule" id="PRU01373"/>
    </source>
</evidence>
<name>A0ABX5EEH5_9MICO</name>
<feature type="compositionally biased region" description="Basic and acidic residues" evidence="7">
    <location>
        <begin position="133"/>
        <end position="152"/>
    </location>
</feature>
<dbReference type="SUPFAM" id="SSF141523">
    <property type="entry name" value="L,D-transpeptidase catalytic domain-like"/>
    <property type="match status" value="1"/>
</dbReference>
<feature type="chain" id="PRO_5046522772" evidence="8">
    <location>
        <begin position="29"/>
        <end position="353"/>
    </location>
</feature>
<reference evidence="10 11" key="1">
    <citation type="submission" date="2018-03" db="EMBL/GenBank/DDBJ databases">
        <title>Comparative analysis of microorganisms from saline springs in Andes Mountain Range, Colombia.</title>
        <authorList>
            <person name="Rubin E."/>
        </authorList>
    </citation>
    <scope>NUCLEOTIDE SEQUENCE [LARGE SCALE GENOMIC DNA]</scope>
    <source>
        <strain evidence="10 11">CG 23</strain>
    </source>
</reference>
<evidence type="ECO:0000313" key="11">
    <source>
        <dbReference type="Proteomes" id="UP000239895"/>
    </source>
</evidence>
<dbReference type="InterPro" id="IPR050979">
    <property type="entry name" value="LD-transpeptidase"/>
</dbReference>
<dbReference type="InterPro" id="IPR036365">
    <property type="entry name" value="PGBD-like_sf"/>
</dbReference>
<feature type="domain" description="L,D-TPase catalytic" evidence="9">
    <location>
        <begin position="232"/>
        <end position="353"/>
    </location>
</feature>
<dbReference type="SUPFAM" id="SSF47090">
    <property type="entry name" value="PGBD-like"/>
    <property type="match status" value="1"/>
</dbReference>
<dbReference type="InterPro" id="IPR002477">
    <property type="entry name" value="Peptidoglycan-bd-like"/>
</dbReference>
<gene>
    <name evidence="10" type="ORF">BCL65_105236</name>
</gene>
<evidence type="ECO:0000256" key="4">
    <source>
        <dbReference type="ARBA" id="ARBA00022984"/>
    </source>
</evidence>
<evidence type="ECO:0000256" key="1">
    <source>
        <dbReference type="ARBA" id="ARBA00004752"/>
    </source>
</evidence>
<dbReference type="CDD" id="cd16913">
    <property type="entry name" value="YkuD_like"/>
    <property type="match status" value="1"/>
</dbReference>
<feature type="active site" description="Proton donor/acceptor" evidence="6">
    <location>
        <position position="313"/>
    </location>
</feature>
<keyword evidence="11" id="KW-1185">Reference proteome</keyword>
<dbReference type="Gene3D" id="2.40.440.10">
    <property type="entry name" value="L,D-transpeptidase catalytic domain-like"/>
    <property type="match status" value="1"/>
</dbReference>
<dbReference type="EMBL" id="PVTX01000005">
    <property type="protein sequence ID" value="PRZ07094.1"/>
    <property type="molecule type" value="Genomic_DNA"/>
</dbReference>
<feature type="compositionally biased region" description="Low complexity" evidence="7">
    <location>
        <begin position="40"/>
        <end position="54"/>
    </location>
</feature>
<dbReference type="PROSITE" id="PS52029">
    <property type="entry name" value="LD_TPASE"/>
    <property type="match status" value="1"/>
</dbReference>
<keyword evidence="2" id="KW-0808">Transferase</keyword>
<evidence type="ECO:0000256" key="5">
    <source>
        <dbReference type="ARBA" id="ARBA00023316"/>
    </source>
</evidence>
<feature type="active site" description="Nucleophile" evidence="6">
    <location>
        <position position="327"/>
    </location>
</feature>
<dbReference type="InterPro" id="IPR036366">
    <property type="entry name" value="PGBDSf"/>
</dbReference>
<dbReference type="InterPro" id="IPR038063">
    <property type="entry name" value="Transpep_catalytic_dom"/>
</dbReference>
<feature type="region of interest" description="Disordered" evidence="7">
    <location>
        <begin position="207"/>
        <end position="231"/>
    </location>
</feature>
<evidence type="ECO:0000313" key="10">
    <source>
        <dbReference type="EMBL" id="PRZ07094.1"/>
    </source>
</evidence>
<dbReference type="PANTHER" id="PTHR30582:SF2">
    <property type="entry name" value="L,D-TRANSPEPTIDASE YCIB-RELATED"/>
    <property type="match status" value="1"/>
</dbReference>
<dbReference type="Proteomes" id="UP000239895">
    <property type="component" value="Unassembled WGS sequence"/>
</dbReference>
<keyword evidence="3 6" id="KW-0133">Cell shape</keyword>
<feature type="compositionally biased region" description="Low complexity" evidence="7">
    <location>
        <begin position="62"/>
        <end position="91"/>
    </location>
</feature>
<dbReference type="Pfam" id="PF03734">
    <property type="entry name" value="YkuD"/>
    <property type="match status" value="1"/>
</dbReference>
<feature type="compositionally biased region" description="Acidic residues" evidence="7">
    <location>
        <begin position="118"/>
        <end position="132"/>
    </location>
</feature>
<evidence type="ECO:0000256" key="2">
    <source>
        <dbReference type="ARBA" id="ARBA00022679"/>
    </source>
</evidence>
<dbReference type="PANTHER" id="PTHR30582">
    <property type="entry name" value="L,D-TRANSPEPTIDASE"/>
    <property type="match status" value="1"/>
</dbReference>